<dbReference type="EMBL" id="JMGO02000017">
    <property type="protein sequence ID" value="KXU78621.1"/>
    <property type="molecule type" value="Genomic_DNA"/>
</dbReference>
<dbReference type="RefSeq" id="WP_026457921.1">
    <property type="nucleotide sequence ID" value="NZ_JMGO02000017.1"/>
</dbReference>
<sequence length="253" mass="29181">MTRWCWLLLLLCSTAWGHPLIRVGGYPYAPFVVKEGDNRYSGLTLDLIALLNKAQQEVRFVFVPTSAVHRSRAMALGRYSLILFEEIRWGWDAGAVRMTRPLLLGGEKYVALREPNRDQSFFKDIARRQLIGVSGYHYGIADWNASPEELKRRFNITLVKDNISALQGLFKGRGEVVILNFSYLNQFRIQFPEQAAQLFYSDKWDQHYLLRALLSPTASITTDQLETWLNKLEKNGQLTQLWTKYGVQHQVAP</sequence>
<dbReference type="SUPFAM" id="SSF53850">
    <property type="entry name" value="Periplasmic binding protein-like II"/>
    <property type="match status" value="1"/>
</dbReference>
<comment type="caution">
    <text evidence="1">The sequence shown here is derived from an EMBL/GenBank/DDBJ whole genome shotgun (WGS) entry which is preliminary data.</text>
</comment>
<protein>
    <submittedName>
        <fullName evidence="1">ABC transporter substrate-binding protein</fullName>
    </submittedName>
</protein>
<proteinExistence type="predicted"/>
<organism evidence="1 2">
    <name type="scientific">Aeromonas enteropelogenes</name>
    <name type="common">Aeromonas trota</name>
    <dbReference type="NCBI Taxonomy" id="29489"/>
    <lineage>
        <taxon>Bacteria</taxon>
        <taxon>Pseudomonadati</taxon>
        <taxon>Pseudomonadota</taxon>
        <taxon>Gammaproteobacteria</taxon>
        <taxon>Aeromonadales</taxon>
        <taxon>Aeromonadaceae</taxon>
        <taxon>Aeromonas</taxon>
    </lineage>
</organism>
<dbReference type="AlphaFoldDB" id="A0A175VD93"/>
<name>A0A175VD93_AEREN</name>
<dbReference type="Proteomes" id="UP000078435">
    <property type="component" value="Unassembled WGS sequence"/>
</dbReference>
<dbReference type="Gene3D" id="3.40.190.10">
    <property type="entry name" value="Periplasmic binding protein-like II"/>
    <property type="match status" value="2"/>
</dbReference>
<reference evidence="1 2" key="1">
    <citation type="submission" date="2016-02" db="EMBL/GenBank/DDBJ databases">
        <title>Draft genome sequence of Aeromonas trota strain 1999lcr isolated from cerebrospinal fluid (CSF).</title>
        <authorList>
            <person name="Dallagassa C.B."/>
            <person name="Prediger K.C."/>
            <person name="Weiss V.A."/>
            <person name="Assis F.E."/>
            <person name="Baura V."/>
            <person name="Cruz L.M."/>
            <person name="Souza E.M."/>
            <person name="Pedrosa F.O."/>
            <person name="Fadel-Picheth C.M."/>
        </authorList>
    </citation>
    <scope>NUCLEOTIDE SEQUENCE [LARGE SCALE GENOMIC DNA]</scope>
    <source>
        <strain evidence="1 2">1999lcr</strain>
    </source>
</reference>
<evidence type="ECO:0000313" key="1">
    <source>
        <dbReference type="EMBL" id="KXU78621.1"/>
    </source>
</evidence>
<dbReference type="OrthoDB" id="8747607at2"/>
<accession>A0A175VD93</accession>
<evidence type="ECO:0000313" key="2">
    <source>
        <dbReference type="Proteomes" id="UP000078435"/>
    </source>
</evidence>
<gene>
    <name evidence="1" type="ORF">LCR_03265</name>
</gene>